<evidence type="ECO:0008006" key="3">
    <source>
        <dbReference type="Google" id="ProtNLM"/>
    </source>
</evidence>
<sequence length="256" mass="30391">MNRIEALNIPEKNTETFLDFNQKSKTEIQKLCSRFYNSKINQSQIEEFLQITDKEVQKILTFAMDAFKEKKRKDGQYLVTHSLRLVKDAKYLNISDEEIVKLVLLHDIVEDTEFSLEDIRKKFGDKMANLSEFMIEKRISDNRDLSLITFVEQLKRGGKKVAIAEILDRIDDITDLDYLTKDIKNMAEENKNEIYKKLAKKFAKCKYAIESVTENFEKDDDVLLKKTFKKLFFYQINECNIPMDLIQEYSKNYKRR</sequence>
<protein>
    <recommendedName>
        <fullName evidence="3">HD domain-containing protein</fullName>
    </recommendedName>
</protein>
<name>A0A2H0D055_9BACT</name>
<dbReference type="SUPFAM" id="SSF109604">
    <property type="entry name" value="HD-domain/PDEase-like"/>
    <property type="match status" value="1"/>
</dbReference>
<evidence type="ECO:0000313" key="2">
    <source>
        <dbReference type="Proteomes" id="UP000230159"/>
    </source>
</evidence>
<dbReference type="EMBL" id="PCTN01000136">
    <property type="protein sequence ID" value="PIP75554.1"/>
    <property type="molecule type" value="Genomic_DNA"/>
</dbReference>
<proteinExistence type="predicted"/>
<dbReference type="Proteomes" id="UP000230159">
    <property type="component" value="Unassembled WGS sequence"/>
</dbReference>
<gene>
    <name evidence="1" type="ORF">COW86_03110</name>
</gene>
<comment type="caution">
    <text evidence="1">The sequence shown here is derived from an EMBL/GenBank/DDBJ whole genome shotgun (WGS) entry which is preliminary data.</text>
</comment>
<evidence type="ECO:0000313" key="1">
    <source>
        <dbReference type="EMBL" id="PIP75554.1"/>
    </source>
</evidence>
<dbReference type="AlphaFoldDB" id="A0A2H0D055"/>
<dbReference type="Pfam" id="PF13328">
    <property type="entry name" value="HD_4"/>
    <property type="match status" value="1"/>
</dbReference>
<organism evidence="1 2">
    <name type="scientific">Candidatus Kuenenbacteria bacterium CG22_combo_CG10-13_8_21_14_all_39_9</name>
    <dbReference type="NCBI Taxonomy" id="1974621"/>
    <lineage>
        <taxon>Bacteria</taxon>
        <taxon>Candidatus Kueneniibacteriota</taxon>
    </lineage>
</organism>
<reference evidence="1 2" key="1">
    <citation type="submission" date="2017-09" db="EMBL/GenBank/DDBJ databases">
        <title>Depth-based differentiation of microbial function through sediment-hosted aquifers and enrichment of novel symbionts in the deep terrestrial subsurface.</title>
        <authorList>
            <person name="Probst A.J."/>
            <person name="Ladd B."/>
            <person name="Jarett J.K."/>
            <person name="Geller-Mcgrath D.E."/>
            <person name="Sieber C.M."/>
            <person name="Emerson J.B."/>
            <person name="Anantharaman K."/>
            <person name="Thomas B.C."/>
            <person name="Malmstrom R."/>
            <person name="Stieglmeier M."/>
            <person name="Klingl A."/>
            <person name="Woyke T."/>
            <person name="Ryan C.M."/>
            <person name="Banfield J.F."/>
        </authorList>
    </citation>
    <scope>NUCLEOTIDE SEQUENCE [LARGE SCALE GENOMIC DNA]</scope>
    <source>
        <strain evidence="1">CG22_combo_CG10-13_8_21_14_all_39_9</strain>
    </source>
</reference>
<accession>A0A2H0D055</accession>
<dbReference type="Gene3D" id="1.10.3210.10">
    <property type="entry name" value="Hypothetical protein af1432"/>
    <property type="match status" value="1"/>
</dbReference>